<dbReference type="AlphaFoldDB" id="A0A3S4AQX6"/>
<protein>
    <submittedName>
        <fullName evidence="2">C188f08d-e7c1-45c3-868b-a35cfad8c8e1</fullName>
    </submittedName>
</protein>
<dbReference type="PANTHER" id="PTHR28244:SF1">
    <property type="entry name" value="RNA POLYMERASE I-SPECIFIC TRANSCRIPTION INITIATION FACTOR RRN11"/>
    <property type="match status" value="1"/>
</dbReference>
<feature type="compositionally biased region" description="Low complexity" evidence="1">
    <location>
        <begin position="80"/>
        <end position="96"/>
    </location>
</feature>
<dbReference type="InterPro" id="IPR053029">
    <property type="entry name" value="RNA_pol_I-specific_init_factor"/>
</dbReference>
<feature type="region of interest" description="Disordered" evidence="1">
    <location>
        <begin position="1"/>
        <end position="132"/>
    </location>
</feature>
<reference evidence="2 3" key="1">
    <citation type="submission" date="2018-04" db="EMBL/GenBank/DDBJ databases">
        <authorList>
            <person name="Huttner S."/>
            <person name="Dainat J."/>
        </authorList>
    </citation>
    <scope>NUCLEOTIDE SEQUENCE [LARGE SCALE GENOMIC DNA]</scope>
</reference>
<feature type="region of interest" description="Disordered" evidence="1">
    <location>
        <begin position="440"/>
        <end position="478"/>
    </location>
</feature>
<feature type="compositionally biased region" description="Basic and acidic residues" evidence="1">
    <location>
        <begin position="196"/>
        <end position="212"/>
    </location>
</feature>
<name>A0A3S4AQX6_9PEZI</name>
<organism evidence="2 3">
    <name type="scientific">Thermothielavioides terrestris</name>
    <dbReference type="NCBI Taxonomy" id="2587410"/>
    <lineage>
        <taxon>Eukaryota</taxon>
        <taxon>Fungi</taxon>
        <taxon>Dikarya</taxon>
        <taxon>Ascomycota</taxon>
        <taxon>Pezizomycotina</taxon>
        <taxon>Sordariomycetes</taxon>
        <taxon>Sordariomycetidae</taxon>
        <taxon>Sordariales</taxon>
        <taxon>Chaetomiaceae</taxon>
        <taxon>Thermothielavioides</taxon>
    </lineage>
</organism>
<sequence>MEGPSSNPRRKRKRAASDAVINPLSHSPDTLRQFAVAGYPAEQPLPSKAYPGFPHRPANYQSRHPPSDADANADADIDTATEASDAAAAGWQTTTTDDGDDETATDTNHHHSASPRPSHSHRRLGKPKKQDRIARAYRARTGCLVAAVQRCLAEGDVARARRAFGLLARARVNGRRVDLRFGRAWEMGAEVLLREGEEEEKRPVPGEEGKEEKEEEEEEEEEEERRLARAEERLERLRAYYRFLIQQYPFNKAHPATTAEGVLDFQAALFGAEMEAAHASHRRGLARLRRSREVDDDDGGMDVDEPAADYGYEPGGGWDGGDEAPQRADHHHDHHHHLRGLSHRALRAREREDELRLAALQRMTDVAQRMDTVMETPPFSRDPELLRLRAMAALYLGDLEVPPAPRSDAEDSEGRRARAEQRRTARRLLLRIKEGGGELKDHDEALLESLRSDDEEDEADEEDRETSPLPMFSSMGGA</sequence>
<dbReference type="GO" id="GO:0001164">
    <property type="term" value="F:RNA polymerase I core promoter sequence-specific DNA binding"/>
    <property type="evidence" value="ECO:0007669"/>
    <property type="project" value="TreeGrafter"/>
</dbReference>
<dbReference type="GO" id="GO:0042790">
    <property type="term" value="P:nucleolar large rRNA transcription by RNA polymerase I"/>
    <property type="evidence" value="ECO:0007669"/>
    <property type="project" value="TreeGrafter"/>
</dbReference>
<feature type="compositionally biased region" description="Basic and acidic residues" evidence="1">
    <location>
        <begin position="407"/>
        <end position="422"/>
    </location>
</feature>
<feature type="region of interest" description="Disordered" evidence="1">
    <location>
        <begin position="400"/>
        <end position="422"/>
    </location>
</feature>
<dbReference type="GO" id="GO:0017025">
    <property type="term" value="F:TBP-class protein binding"/>
    <property type="evidence" value="ECO:0007669"/>
    <property type="project" value="TreeGrafter"/>
</dbReference>
<gene>
    <name evidence="2" type="ORF">TT172_LOCUS6147</name>
</gene>
<feature type="compositionally biased region" description="Basic residues" evidence="1">
    <location>
        <begin position="332"/>
        <end position="345"/>
    </location>
</feature>
<evidence type="ECO:0000256" key="1">
    <source>
        <dbReference type="SAM" id="MobiDB-lite"/>
    </source>
</evidence>
<dbReference type="PANTHER" id="PTHR28244">
    <property type="entry name" value="RNA POLYMERASE I-SPECIFIC TRANSCRIPTION INITIATION FACTOR RRN11"/>
    <property type="match status" value="1"/>
</dbReference>
<evidence type="ECO:0000313" key="3">
    <source>
        <dbReference type="Proteomes" id="UP000289323"/>
    </source>
</evidence>
<feature type="region of interest" description="Disordered" evidence="1">
    <location>
        <begin position="312"/>
        <end position="345"/>
    </location>
</feature>
<feature type="compositionally biased region" description="Acidic residues" evidence="1">
    <location>
        <begin position="213"/>
        <end position="223"/>
    </location>
</feature>
<accession>A0A3S4AQX6</accession>
<feature type="compositionally biased region" description="Acidic residues" evidence="1">
    <location>
        <begin position="453"/>
        <end position="464"/>
    </location>
</feature>
<dbReference type="EMBL" id="OUUZ01000011">
    <property type="protein sequence ID" value="SPQ23728.1"/>
    <property type="molecule type" value="Genomic_DNA"/>
</dbReference>
<dbReference type="Proteomes" id="UP000289323">
    <property type="component" value="Unassembled WGS sequence"/>
</dbReference>
<proteinExistence type="predicted"/>
<feature type="region of interest" description="Disordered" evidence="1">
    <location>
        <begin position="196"/>
        <end position="226"/>
    </location>
</feature>
<dbReference type="GO" id="GO:0070860">
    <property type="term" value="C:RNA polymerase I core factor complex"/>
    <property type="evidence" value="ECO:0007669"/>
    <property type="project" value="TreeGrafter"/>
</dbReference>
<feature type="compositionally biased region" description="Basic residues" evidence="1">
    <location>
        <begin position="110"/>
        <end position="127"/>
    </location>
</feature>
<evidence type="ECO:0000313" key="2">
    <source>
        <dbReference type="EMBL" id="SPQ23728.1"/>
    </source>
</evidence>